<reference evidence="1" key="1">
    <citation type="journal article" date="2021" name="Open Biol.">
        <title>Shared evolutionary footprints suggest mitochondrial oxidative damage underlies multiple complex I losses in fungi.</title>
        <authorList>
            <person name="Schikora-Tamarit M.A."/>
            <person name="Marcet-Houben M."/>
            <person name="Nosek J."/>
            <person name="Gabaldon T."/>
        </authorList>
    </citation>
    <scope>NUCLEOTIDE SEQUENCE</scope>
    <source>
        <strain evidence="1">CBS2887</strain>
    </source>
</reference>
<organism evidence="1 2">
    <name type="scientific">Wickerhamomyces pijperi</name>
    <name type="common">Yeast</name>
    <name type="synonym">Pichia pijperi</name>
    <dbReference type="NCBI Taxonomy" id="599730"/>
    <lineage>
        <taxon>Eukaryota</taxon>
        <taxon>Fungi</taxon>
        <taxon>Dikarya</taxon>
        <taxon>Ascomycota</taxon>
        <taxon>Saccharomycotina</taxon>
        <taxon>Saccharomycetes</taxon>
        <taxon>Phaffomycetales</taxon>
        <taxon>Wickerhamomycetaceae</taxon>
        <taxon>Wickerhamomyces</taxon>
    </lineage>
</organism>
<reference evidence="1" key="2">
    <citation type="submission" date="2021-01" db="EMBL/GenBank/DDBJ databases">
        <authorList>
            <person name="Schikora-Tamarit M.A."/>
        </authorList>
    </citation>
    <scope>NUCLEOTIDE SEQUENCE</scope>
    <source>
        <strain evidence="1">CBS2887</strain>
    </source>
</reference>
<sequence length="114" mass="12777">MMSKFVELSIESANPGVSIILKLILTPSLSSNSTFSSRNWNSLTSDASVARAMVLEASTTCCPHKELMKVERPDPLWPIIINVNCNPRFKVLRLRNAAEVTETISAVTEVVWWW</sequence>
<name>A0A9P8Q7Q3_WICPI</name>
<dbReference type="EMBL" id="JAEUBG010001926">
    <property type="protein sequence ID" value="KAH3685537.1"/>
    <property type="molecule type" value="Genomic_DNA"/>
</dbReference>
<dbReference type="Proteomes" id="UP000774326">
    <property type="component" value="Unassembled WGS sequence"/>
</dbReference>
<comment type="caution">
    <text evidence="1">The sequence shown here is derived from an EMBL/GenBank/DDBJ whole genome shotgun (WGS) entry which is preliminary data.</text>
</comment>
<proteinExistence type="predicted"/>
<evidence type="ECO:0000313" key="2">
    <source>
        <dbReference type="Proteomes" id="UP000774326"/>
    </source>
</evidence>
<accession>A0A9P8Q7Q3</accession>
<dbReference type="AlphaFoldDB" id="A0A9P8Q7Q3"/>
<keyword evidence="2" id="KW-1185">Reference proteome</keyword>
<evidence type="ECO:0000313" key="1">
    <source>
        <dbReference type="EMBL" id="KAH3685537.1"/>
    </source>
</evidence>
<protein>
    <submittedName>
        <fullName evidence="1">Uncharacterized protein</fullName>
    </submittedName>
</protein>
<gene>
    <name evidence="1" type="ORF">WICPIJ_003494</name>
</gene>